<dbReference type="PANTHER" id="PTHR47977">
    <property type="entry name" value="RAS-RELATED PROTEIN RAB"/>
    <property type="match status" value="1"/>
</dbReference>
<dbReference type="Gene3D" id="3.40.50.300">
    <property type="entry name" value="P-loop containing nucleotide triphosphate hydrolases"/>
    <property type="match status" value="1"/>
</dbReference>
<keyword evidence="2" id="KW-0342">GTP-binding</keyword>
<dbReference type="InterPro" id="IPR027417">
    <property type="entry name" value="P-loop_NTPase"/>
</dbReference>
<reference evidence="4" key="1">
    <citation type="submission" date="2020-11" db="EMBL/GenBank/DDBJ databases">
        <authorList>
            <person name="Tran Van P."/>
        </authorList>
    </citation>
    <scope>NUCLEOTIDE SEQUENCE</scope>
</reference>
<feature type="region of interest" description="Disordered" evidence="3">
    <location>
        <begin position="98"/>
        <end position="140"/>
    </location>
</feature>
<evidence type="ECO:0000256" key="1">
    <source>
        <dbReference type="ARBA" id="ARBA00022741"/>
    </source>
</evidence>
<dbReference type="InterPro" id="IPR050227">
    <property type="entry name" value="Rab"/>
</dbReference>
<keyword evidence="1" id="KW-0547">Nucleotide-binding</keyword>
<gene>
    <name evidence="4" type="ORF">TCMB3V08_LOCUS9220</name>
</gene>
<organism evidence="4">
    <name type="scientific">Timema californicum</name>
    <name type="common">California timema</name>
    <name type="synonym">Walking stick</name>
    <dbReference type="NCBI Taxonomy" id="61474"/>
    <lineage>
        <taxon>Eukaryota</taxon>
        <taxon>Metazoa</taxon>
        <taxon>Ecdysozoa</taxon>
        <taxon>Arthropoda</taxon>
        <taxon>Hexapoda</taxon>
        <taxon>Insecta</taxon>
        <taxon>Pterygota</taxon>
        <taxon>Neoptera</taxon>
        <taxon>Polyneoptera</taxon>
        <taxon>Phasmatodea</taxon>
        <taxon>Timematodea</taxon>
        <taxon>Timematoidea</taxon>
        <taxon>Timematidae</taxon>
        <taxon>Timema</taxon>
    </lineage>
</organism>
<protein>
    <submittedName>
        <fullName evidence="4">(California timema) hypothetical protein</fullName>
    </submittedName>
</protein>
<accession>A0A7R9JC85</accession>
<dbReference type="AlphaFoldDB" id="A0A7R9JC85"/>
<dbReference type="GO" id="GO:0005525">
    <property type="term" value="F:GTP binding"/>
    <property type="evidence" value="ECO:0007669"/>
    <property type="project" value="UniProtKB-KW"/>
</dbReference>
<dbReference type="SUPFAM" id="SSF52540">
    <property type="entry name" value="P-loop containing nucleoside triphosphate hydrolases"/>
    <property type="match status" value="1"/>
</dbReference>
<evidence type="ECO:0000256" key="3">
    <source>
        <dbReference type="SAM" id="MobiDB-lite"/>
    </source>
</evidence>
<dbReference type="GO" id="GO:0003924">
    <property type="term" value="F:GTPase activity"/>
    <property type="evidence" value="ECO:0007669"/>
    <property type="project" value="InterPro"/>
</dbReference>
<evidence type="ECO:0000313" key="4">
    <source>
        <dbReference type="EMBL" id="CAD7576655.1"/>
    </source>
</evidence>
<proteinExistence type="predicted"/>
<evidence type="ECO:0000256" key="2">
    <source>
        <dbReference type="ARBA" id="ARBA00023134"/>
    </source>
</evidence>
<dbReference type="EMBL" id="OE184507">
    <property type="protein sequence ID" value="CAD7576655.1"/>
    <property type="molecule type" value="Genomic_DNA"/>
</dbReference>
<sequence>MVCPRLANSIRRLLNYSSPMASLVLTDSSQLTSHSQHLGIYSSPMASLVQTDSSQLTSHSQHLVHPTEIRTSISRSSAVELNTTSALANYATEAVMSSFPHTSSNSLTSTRSSITSSKGKDARRRAPGRRRPSSIHVHPPSVCHLQRPIASLPYLSPLPPPPLLSNSGGRDGNVLFLFLKQKNEGGGEEGVRPLNTDLEEMKVEEKEINGTQRDKKDSNVSQPRITEELTDGNNIHSSSVNLSMWKAHPAEIRTSISPSSAVELNTTSALANYATEARLEGEVDVIGLGFLEEGGGKERDGTYDIRERQRVVVVVFDLSSLMSLSHCSQWLREALVVNHGEPHIFIVGTKRDLMSRTAFSEVEDHAMRIAEEVGAEFWSVSSKTGDGVPDLFCRMAALSFDASVRREKETENGTITVGSDLVSLKQSTVSRVKPNQKCSGCNKNWGGLIRGSEHAFAWRESGKPLRKKPPPVHPTEIRTSISLSSAVELDMTSALANYTTEAGFFL</sequence>
<dbReference type="Pfam" id="PF00071">
    <property type="entry name" value="Ras"/>
    <property type="match status" value="1"/>
</dbReference>
<dbReference type="InterPro" id="IPR001806">
    <property type="entry name" value="Small_GTPase"/>
</dbReference>
<name>A0A7R9JC85_TIMCA</name>
<feature type="compositionally biased region" description="Low complexity" evidence="3">
    <location>
        <begin position="102"/>
        <end position="117"/>
    </location>
</feature>
<feature type="compositionally biased region" description="Basic residues" evidence="3">
    <location>
        <begin position="121"/>
        <end position="133"/>
    </location>
</feature>